<evidence type="ECO:0000256" key="5">
    <source>
        <dbReference type="ARBA" id="ARBA00022989"/>
    </source>
</evidence>
<reference evidence="9 10" key="1">
    <citation type="submission" date="2011-06" db="EMBL/GenBank/DDBJ databases">
        <authorList>
            <person name="Muzny D."/>
            <person name="Qin X."/>
            <person name="Deng J."/>
            <person name="Jiang H."/>
            <person name="Liu Y."/>
            <person name="Qu J."/>
            <person name="Song X.-Z."/>
            <person name="Zhang L."/>
            <person name="Thornton R."/>
            <person name="Coyle M."/>
            <person name="Francisco L."/>
            <person name="Jackson L."/>
            <person name="Javaid M."/>
            <person name="Korchina V."/>
            <person name="Kovar C."/>
            <person name="Mata R."/>
            <person name="Mathew T."/>
            <person name="Ngo R."/>
            <person name="Nguyen L."/>
            <person name="Nguyen N."/>
            <person name="Okwuonu G."/>
            <person name="Ongeri F."/>
            <person name="Pham C."/>
            <person name="Simmons D."/>
            <person name="Wilczek-Boney K."/>
            <person name="Hale W."/>
            <person name="Jakkamsetti A."/>
            <person name="Pham P."/>
            <person name="Ruth R."/>
            <person name="San Lucas F."/>
            <person name="Warren J."/>
            <person name="Zhang J."/>
            <person name="Zhao Z."/>
            <person name="Zhou C."/>
            <person name="Zhu D."/>
            <person name="Lee S."/>
            <person name="Bess C."/>
            <person name="Blankenburg K."/>
            <person name="Forbes L."/>
            <person name="Fu Q."/>
            <person name="Gubbala S."/>
            <person name="Hirani K."/>
            <person name="Jayaseelan J.C."/>
            <person name="Lara F."/>
            <person name="Munidasa M."/>
            <person name="Palculict T."/>
            <person name="Patil S."/>
            <person name="Pu L.-L."/>
            <person name="Saada N."/>
            <person name="Tang L."/>
            <person name="Weissenberger G."/>
            <person name="Zhu Y."/>
            <person name="Hemphill L."/>
            <person name="Shang Y."/>
            <person name="Youmans B."/>
            <person name="Ayvaz T."/>
            <person name="Ross M."/>
            <person name="Santibanez J."/>
            <person name="Aqrawi P."/>
            <person name="Gross S."/>
            <person name="Joshi V."/>
            <person name="Fowler G."/>
            <person name="Nazareth L."/>
            <person name="Reid J."/>
            <person name="Worley K."/>
            <person name="Petrosino J."/>
            <person name="Highlander S."/>
            <person name="Gibbs R."/>
        </authorList>
    </citation>
    <scope>NUCLEOTIDE SEQUENCE [LARGE SCALE GENOMIC DNA]</scope>
    <source>
        <strain evidence="9 10">9715</strain>
    </source>
</reference>
<evidence type="ECO:0000256" key="7">
    <source>
        <dbReference type="SAM" id="MobiDB-lite"/>
    </source>
</evidence>
<dbReference type="CDD" id="cd01127">
    <property type="entry name" value="TrwB_TraG_TraD_VirD4"/>
    <property type="match status" value="1"/>
</dbReference>
<dbReference type="STRING" id="1030841.HMPREF9370_0479"/>
<dbReference type="SUPFAM" id="SSF52540">
    <property type="entry name" value="P-loop containing nucleoside triphosphate hydrolases"/>
    <property type="match status" value="1"/>
</dbReference>
<organism evidence="9 10">
    <name type="scientific">Neisseria wadsworthii 9715</name>
    <dbReference type="NCBI Taxonomy" id="1030841"/>
    <lineage>
        <taxon>Bacteria</taxon>
        <taxon>Pseudomonadati</taxon>
        <taxon>Pseudomonadota</taxon>
        <taxon>Betaproteobacteria</taxon>
        <taxon>Neisseriales</taxon>
        <taxon>Neisseriaceae</taxon>
        <taxon>Neisseria</taxon>
    </lineage>
</organism>
<keyword evidence="5 8" id="KW-1133">Transmembrane helix</keyword>
<accession>G4CN20</accession>
<name>G4CN20_9NEIS</name>
<evidence type="ECO:0000256" key="6">
    <source>
        <dbReference type="ARBA" id="ARBA00023136"/>
    </source>
</evidence>
<dbReference type="AlphaFoldDB" id="G4CN20"/>
<keyword evidence="3" id="KW-1003">Cell membrane</keyword>
<keyword evidence="10" id="KW-1185">Reference proteome</keyword>
<comment type="caution">
    <text evidence="9">The sequence shown here is derived from an EMBL/GenBank/DDBJ whole genome shotgun (WGS) entry which is preliminary data.</text>
</comment>
<evidence type="ECO:0000313" key="10">
    <source>
        <dbReference type="Proteomes" id="UP000005336"/>
    </source>
</evidence>
<dbReference type="Pfam" id="PF02534">
    <property type="entry name" value="T4SS-DNA_transf"/>
    <property type="match status" value="1"/>
</dbReference>
<dbReference type="PATRIC" id="fig|1030841.3.peg.472"/>
<sequence>MMMLYTYWQYVEELPKGMVWRLEVSSAVAALLPMVVLVLMLVALFSKPKRELHGSARFARRSEIKKMNLLKKKFDPKEAPDLLIGRYGKYYLKWSGKEFVYLAAPTRPGKGVGFVVPNCLHYRHSMVVYDPKQENFLITAGFRAKHGHAVYLFNPGGRMPEHERNPNAPLVSHRWNPLTYVRRNPIYTFKDAQGIATIMYPDPPNPNGSTMFFVESSRKLFSGLLMYLIETEGERDLSLPENKTTMANLFRLANPKNGKTLSEWIKDEIELRNRQEHTRLSDNCMTLLMDFANGNTKTGADIVATMTAPLSIFIDPVVEAATSDDDFFLDDVRKKLMTVYVGILPTETAVFSRLTNLFFSLLANVNVYQGLPENNPDILKYQCLMMMDEFTALGVVPAIEHGVAYMAGYNMRLAIIFQTPSQVEKLYQKAGMRTFFTNFGCQIVFPPREQADAEEYSKLIGYETFKAKSTSRSHGKSSSRSNSVSDQRRAVMNPDELKMMPKEDCIISLTNSRPIYAKKIIYWQDPVFSKRANLPPPAVPALSVVLHKRVPEQALKPDYVSPEDMASFNWQEAVNSEDIARSLLTALIPPDSKPEFVAELVPVLAKNWGDGSLELIAKILKDTSGISVGSGQPKAAA</sequence>
<evidence type="ECO:0000313" key="9">
    <source>
        <dbReference type="EMBL" id="EGZ50897.1"/>
    </source>
</evidence>
<keyword evidence="6 8" id="KW-0472">Membrane</keyword>
<dbReference type="EMBL" id="AGAZ01000020">
    <property type="protein sequence ID" value="EGZ50897.1"/>
    <property type="molecule type" value="Genomic_DNA"/>
</dbReference>
<comment type="similarity">
    <text evidence="2">Belongs to the VirD4/TraG family.</text>
</comment>
<dbReference type="InterPro" id="IPR051539">
    <property type="entry name" value="T4SS-coupling_protein"/>
</dbReference>
<evidence type="ECO:0000256" key="4">
    <source>
        <dbReference type="ARBA" id="ARBA00022692"/>
    </source>
</evidence>
<keyword evidence="4 8" id="KW-0812">Transmembrane</keyword>
<proteinExistence type="inferred from homology"/>
<evidence type="ECO:0000256" key="2">
    <source>
        <dbReference type="ARBA" id="ARBA00008806"/>
    </source>
</evidence>
<evidence type="ECO:0000256" key="1">
    <source>
        <dbReference type="ARBA" id="ARBA00004651"/>
    </source>
</evidence>
<protein>
    <submittedName>
        <fullName evidence="9">VirD4 protein</fullName>
    </submittedName>
</protein>
<dbReference type="GO" id="GO:0005886">
    <property type="term" value="C:plasma membrane"/>
    <property type="evidence" value="ECO:0007669"/>
    <property type="project" value="UniProtKB-SubCell"/>
</dbReference>
<dbReference type="InterPro" id="IPR003688">
    <property type="entry name" value="TraG/VirD4"/>
</dbReference>
<feature type="transmembrane region" description="Helical" evidence="8">
    <location>
        <begin position="24"/>
        <end position="45"/>
    </location>
</feature>
<dbReference type="Gene3D" id="3.40.50.300">
    <property type="entry name" value="P-loop containing nucleotide triphosphate hydrolases"/>
    <property type="match status" value="1"/>
</dbReference>
<gene>
    <name evidence="9" type="ORF">HMPREF9370_0479</name>
</gene>
<evidence type="ECO:0000256" key="3">
    <source>
        <dbReference type="ARBA" id="ARBA00022475"/>
    </source>
</evidence>
<evidence type="ECO:0000256" key="8">
    <source>
        <dbReference type="SAM" id="Phobius"/>
    </source>
</evidence>
<dbReference type="HOGENOM" id="CLU_012039_1_3_4"/>
<dbReference type="Proteomes" id="UP000005336">
    <property type="component" value="Unassembled WGS sequence"/>
</dbReference>
<dbReference type="InterPro" id="IPR027417">
    <property type="entry name" value="P-loop_NTPase"/>
</dbReference>
<comment type="subcellular location">
    <subcellularLocation>
        <location evidence="1">Cell membrane</location>
        <topology evidence="1">Multi-pass membrane protein</topology>
    </subcellularLocation>
</comment>
<dbReference type="PANTHER" id="PTHR37937:SF1">
    <property type="entry name" value="CONJUGATIVE TRANSFER: DNA TRANSPORT"/>
    <property type="match status" value="1"/>
</dbReference>
<dbReference type="PANTHER" id="PTHR37937">
    <property type="entry name" value="CONJUGATIVE TRANSFER: DNA TRANSPORT"/>
    <property type="match status" value="1"/>
</dbReference>
<feature type="region of interest" description="Disordered" evidence="7">
    <location>
        <begin position="470"/>
        <end position="493"/>
    </location>
</feature>